<keyword evidence="3" id="KW-0815">Transposition</keyword>
<evidence type="ECO:0000313" key="7">
    <source>
        <dbReference type="EMBL" id="OAK52870.1"/>
    </source>
</evidence>
<dbReference type="GO" id="GO:0003677">
    <property type="term" value="F:DNA binding"/>
    <property type="evidence" value="ECO:0007669"/>
    <property type="project" value="UniProtKB-KW"/>
</dbReference>
<sequence>MRLEDRVEIEIGVRNKLSLRQIGRDIGRNHTVISYEIKHHSNVDGSYRAVSAQRRADDAVRRPKESKLVVNQELRGEVIAGLQKKWSPQQISETLKQKYPDRPEMQVSHETIYKAIYVLPRGGLKKEVDKALRTGRTFRKPHGRVAKSKNARHIPDKVGIADRPDEVESRKIPGHWEGDLIMGKNNKSAIGTLVERTTRTTLLLHLPDGHGAVQVRDAMIEAMNTLPELLKQSVTWDQGFEMRSHAEITAATGVAIYFADPHSPWQRGTNENTNGLLRQYFPKGTDLSVHSPEELRRVTLELNERPRATLGYRPPLEKFAELIGAATA</sequence>
<dbReference type="AlphaFoldDB" id="A0A177YBZ4"/>
<evidence type="ECO:0000256" key="2">
    <source>
        <dbReference type="ARBA" id="ARBA00006363"/>
    </source>
</evidence>
<keyword evidence="8" id="KW-1185">Reference proteome</keyword>
<dbReference type="Proteomes" id="UP000077519">
    <property type="component" value="Unassembled WGS sequence"/>
</dbReference>
<feature type="domain" description="Integrase catalytic" evidence="6">
    <location>
        <begin position="160"/>
        <end position="323"/>
    </location>
</feature>
<evidence type="ECO:0000313" key="8">
    <source>
        <dbReference type="Proteomes" id="UP000077519"/>
    </source>
</evidence>
<dbReference type="InterPro" id="IPR001598">
    <property type="entry name" value="Transposase_IS30_CS"/>
</dbReference>
<evidence type="ECO:0000256" key="5">
    <source>
        <dbReference type="ARBA" id="ARBA00023172"/>
    </source>
</evidence>
<dbReference type="GO" id="GO:0004803">
    <property type="term" value="F:transposase activity"/>
    <property type="evidence" value="ECO:0007669"/>
    <property type="project" value="InterPro"/>
</dbReference>
<dbReference type="Pfam" id="PF13936">
    <property type="entry name" value="HTH_38"/>
    <property type="match status" value="1"/>
</dbReference>
<dbReference type="PANTHER" id="PTHR10948:SF23">
    <property type="entry name" value="TRANSPOSASE INSI FOR INSERTION SEQUENCE ELEMENT IS30A-RELATED"/>
    <property type="match status" value="1"/>
</dbReference>
<evidence type="ECO:0000256" key="1">
    <source>
        <dbReference type="ARBA" id="ARBA00002190"/>
    </source>
</evidence>
<evidence type="ECO:0000256" key="4">
    <source>
        <dbReference type="ARBA" id="ARBA00023125"/>
    </source>
</evidence>
<dbReference type="SUPFAM" id="SSF53098">
    <property type="entry name" value="Ribonuclease H-like"/>
    <property type="match status" value="1"/>
</dbReference>
<dbReference type="PROSITE" id="PS50994">
    <property type="entry name" value="INTEGRASE"/>
    <property type="match status" value="1"/>
</dbReference>
<proteinExistence type="inferred from homology"/>
<dbReference type="Gene3D" id="3.30.420.10">
    <property type="entry name" value="Ribonuclease H-like superfamily/Ribonuclease H"/>
    <property type="match status" value="1"/>
</dbReference>
<accession>A0A177YBZ4</accession>
<dbReference type="Pfam" id="PF00665">
    <property type="entry name" value="rve"/>
    <property type="match status" value="1"/>
</dbReference>
<protein>
    <submittedName>
        <fullName evidence="7">Integrase</fullName>
    </submittedName>
</protein>
<comment type="function">
    <text evidence="1">Required for the transposition of the insertion element.</text>
</comment>
<dbReference type="InterPro" id="IPR012337">
    <property type="entry name" value="RNaseH-like_sf"/>
</dbReference>
<keyword evidence="4" id="KW-0238">DNA-binding</keyword>
<dbReference type="InterPro" id="IPR051917">
    <property type="entry name" value="Transposase-Integrase"/>
</dbReference>
<dbReference type="GO" id="GO:0005829">
    <property type="term" value="C:cytosol"/>
    <property type="evidence" value="ECO:0007669"/>
    <property type="project" value="TreeGrafter"/>
</dbReference>
<name>A0A177YBZ4_9NOCA</name>
<comment type="caution">
    <text evidence="7">The sequence shown here is derived from an EMBL/GenBank/DDBJ whole genome shotgun (WGS) entry which is preliminary data.</text>
</comment>
<evidence type="ECO:0000259" key="6">
    <source>
        <dbReference type="PROSITE" id="PS50994"/>
    </source>
</evidence>
<evidence type="ECO:0000256" key="3">
    <source>
        <dbReference type="ARBA" id="ARBA00022578"/>
    </source>
</evidence>
<dbReference type="GO" id="GO:0015074">
    <property type="term" value="P:DNA integration"/>
    <property type="evidence" value="ECO:0007669"/>
    <property type="project" value="InterPro"/>
</dbReference>
<dbReference type="EMBL" id="LVHI01000023">
    <property type="protein sequence ID" value="OAK52870.1"/>
    <property type="molecule type" value="Genomic_DNA"/>
</dbReference>
<dbReference type="InterPro" id="IPR053392">
    <property type="entry name" value="Transposase_IS30-like"/>
</dbReference>
<gene>
    <name evidence="7" type="ORF">A3K89_05965</name>
</gene>
<dbReference type="PROSITE" id="PS01043">
    <property type="entry name" value="TRANSPOSASE_IS30"/>
    <property type="match status" value="1"/>
</dbReference>
<dbReference type="InterPro" id="IPR001584">
    <property type="entry name" value="Integrase_cat-core"/>
</dbReference>
<dbReference type="NCBIfam" id="NF033563">
    <property type="entry name" value="transpos_IS30"/>
    <property type="match status" value="1"/>
</dbReference>
<dbReference type="PANTHER" id="PTHR10948">
    <property type="entry name" value="TRANSPOSASE"/>
    <property type="match status" value="1"/>
</dbReference>
<dbReference type="InterPro" id="IPR036397">
    <property type="entry name" value="RNaseH_sf"/>
</dbReference>
<keyword evidence="5" id="KW-0233">DNA recombination</keyword>
<organism evidence="7 8">
    <name type="scientific">Rhodococcoides kyotonense</name>
    <dbReference type="NCBI Taxonomy" id="398843"/>
    <lineage>
        <taxon>Bacteria</taxon>
        <taxon>Bacillati</taxon>
        <taxon>Actinomycetota</taxon>
        <taxon>Actinomycetes</taxon>
        <taxon>Mycobacteriales</taxon>
        <taxon>Nocardiaceae</taxon>
        <taxon>Rhodococcoides</taxon>
    </lineage>
</organism>
<dbReference type="InterPro" id="IPR025246">
    <property type="entry name" value="IS30-like_HTH"/>
</dbReference>
<reference evidence="7 8" key="1">
    <citation type="submission" date="2016-03" db="EMBL/GenBank/DDBJ databases">
        <title>Genome sequence of Rhodococcus kyotonensis KB10.</title>
        <authorList>
            <person name="Jeong H."/>
            <person name="Hong C.E."/>
            <person name="Jo S.H."/>
            <person name="Park J.M."/>
        </authorList>
    </citation>
    <scope>NUCLEOTIDE SEQUENCE [LARGE SCALE GENOMIC DNA]</scope>
    <source>
        <strain evidence="7 8">KB10</strain>
    </source>
</reference>
<comment type="similarity">
    <text evidence="2">Belongs to the transposase IS30 family.</text>
</comment>
<dbReference type="GO" id="GO:0006313">
    <property type="term" value="P:DNA transposition"/>
    <property type="evidence" value="ECO:0007669"/>
    <property type="project" value="InterPro"/>
</dbReference>